<protein>
    <submittedName>
        <fullName evidence="3">Uncharacterized protein</fullName>
    </submittedName>
</protein>
<keyword evidence="4" id="KW-1185">Reference proteome</keyword>
<feature type="region of interest" description="Disordered" evidence="2">
    <location>
        <begin position="157"/>
        <end position="186"/>
    </location>
</feature>
<evidence type="ECO:0000313" key="3">
    <source>
        <dbReference type="EMBL" id="CAD6186062.1"/>
    </source>
</evidence>
<dbReference type="Proteomes" id="UP000835052">
    <property type="component" value="Unassembled WGS sequence"/>
</dbReference>
<sequence>MGDRYGPPPMSRDAQTRLLAVDELLPIIDRIVNQWGSINMEGLKMEAEREATKMGAKLPVLLRSPQEWEARIKMLADGGKINAVYKDGTLRMPGNPFRSLERQEPRNSESQINYVRFLSSEQYEGDVFKSPRWPGLPDRDRKQAECNLKDLQMYEGAPNYRERDYGSTSSQGQRQDYPEESRYWGRDEEEEDEVEIERCRRRRKQLREEIEHLERRHERYRNVPDRVFGKTTRSGVAVCSYCNSYNLHVSDGCPKIRRTDSRWRLAEEQRRCGSCLRFHQPPCHEKQYCGYCRVRISDHHHSLCPLPEEKADLEEKIDALTKELRLWY</sequence>
<evidence type="ECO:0000313" key="4">
    <source>
        <dbReference type="Proteomes" id="UP000835052"/>
    </source>
</evidence>
<gene>
    <name evidence="3" type="ORF">CAUJ_LOCUS1981</name>
</gene>
<organism evidence="3 4">
    <name type="scientific">Caenorhabditis auriculariae</name>
    <dbReference type="NCBI Taxonomy" id="2777116"/>
    <lineage>
        <taxon>Eukaryota</taxon>
        <taxon>Metazoa</taxon>
        <taxon>Ecdysozoa</taxon>
        <taxon>Nematoda</taxon>
        <taxon>Chromadorea</taxon>
        <taxon>Rhabditida</taxon>
        <taxon>Rhabditina</taxon>
        <taxon>Rhabditomorpha</taxon>
        <taxon>Rhabditoidea</taxon>
        <taxon>Rhabditidae</taxon>
        <taxon>Peloderinae</taxon>
        <taxon>Caenorhabditis</taxon>
    </lineage>
</organism>
<accession>A0A8S1GTI6</accession>
<dbReference type="AlphaFoldDB" id="A0A8S1GTI6"/>
<reference evidence="3" key="1">
    <citation type="submission" date="2020-10" db="EMBL/GenBank/DDBJ databases">
        <authorList>
            <person name="Kikuchi T."/>
        </authorList>
    </citation>
    <scope>NUCLEOTIDE SEQUENCE</scope>
    <source>
        <strain evidence="3">NKZ352</strain>
    </source>
</reference>
<dbReference type="OrthoDB" id="10435208at2759"/>
<dbReference type="EMBL" id="CAJGYM010000003">
    <property type="protein sequence ID" value="CAD6186062.1"/>
    <property type="molecule type" value="Genomic_DNA"/>
</dbReference>
<keyword evidence="1" id="KW-0175">Coiled coil</keyword>
<feature type="compositionally biased region" description="Basic and acidic residues" evidence="2">
    <location>
        <begin position="176"/>
        <end position="186"/>
    </location>
</feature>
<evidence type="ECO:0000256" key="2">
    <source>
        <dbReference type="SAM" id="MobiDB-lite"/>
    </source>
</evidence>
<proteinExistence type="predicted"/>
<feature type="coiled-coil region" evidence="1">
    <location>
        <begin position="189"/>
        <end position="223"/>
    </location>
</feature>
<name>A0A8S1GTI6_9PELO</name>
<evidence type="ECO:0000256" key="1">
    <source>
        <dbReference type="SAM" id="Coils"/>
    </source>
</evidence>
<comment type="caution">
    <text evidence="3">The sequence shown here is derived from an EMBL/GenBank/DDBJ whole genome shotgun (WGS) entry which is preliminary data.</text>
</comment>